<name>A0A2W4VV49_9CYAN</name>
<dbReference type="PANTHER" id="PTHR30302">
    <property type="entry name" value="HYDROGENASE 1 MATURATION PROTEASE"/>
    <property type="match status" value="1"/>
</dbReference>
<sequence>MPREVHQDRFLIVGCGNRLYGDAAVGPLVATTVSSWGLSSVESMIVEQLDPDLVFHLSKADYVIFIEPCAETNPAQTTQIYPICIKSPTSERVHVADNRCDPETLLLLSQQLHNSCPQSWLIKIPTEGFETRQKLSSTAQTGISQALKTVAQFLRTYQQPQR</sequence>
<reference evidence="2" key="1">
    <citation type="submission" date="2018-04" db="EMBL/GenBank/DDBJ databases">
        <authorList>
            <person name="Cornet L."/>
        </authorList>
    </citation>
    <scope>NUCLEOTIDE SEQUENCE [LARGE SCALE GENOMIC DNA]</scope>
</reference>
<dbReference type="InterPro" id="IPR023430">
    <property type="entry name" value="Pept_HybD-like_dom_sf"/>
</dbReference>
<proteinExistence type="predicted"/>
<dbReference type="AlphaFoldDB" id="A0A2W4VV49"/>
<protein>
    <submittedName>
        <fullName evidence="1">Hydrogenase maturation protease</fullName>
    </submittedName>
</protein>
<gene>
    <name evidence="1" type="ORF">DCF25_12720</name>
</gene>
<dbReference type="GO" id="GO:0008047">
    <property type="term" value="F:enzyme activator activity"/>
    <property type="evidence" value="ECO:0007669"/>
    <property type="project" value="InterPro"/>
</dbReference>
<dbReference type="EMBL" id="QBMC01000083">
    <property type="protein sequence ID" value="PZO16161.1"/>
    <property type="molecule type" value="Genomic_DNA"/>
</dbReference>
<accession>A0A2W4VV49</accession>
<dbReference type="Gene3D" id="3.40.50.1450">
    <property type="entry name" value="HybD-like"/>
    <property type="match status" value="1"/>
</dbReference>
<dbReference type="SUPFAM" id="SSF53163">
    <property type="entry name" value="HybD-like"/>
    <property type="match status" value="1"/>
</dbReference>
<dbReference type="GO" id="GO:0016485">
    <property type="term" value="P:protein processing"/>
    <property type="evidence" value="ECO:0007669"/>
    <property type="project" value="TreeGrafter"/>
</dbReference>
<dbReference type="InterPro" id="IPR000671">
    <property type="entry name" value="Peptidase_A31"/>
</dbReference>
<organism evidence="1 2">
    <name type="scientific">Leptolyngbya foveolarum</name>
    <dbReference type="NCBI Taxonomy" id="47253"/>
    <lineage>
        <taxon>Bacteria</taxon>
        <taxon>Bacillati</taxon>
        <taxon>Cyanobacteriota</taxon>
        <taxon>Cyanophyceae</taxon>
        <taxon>Leptolyngbyales</taxon>
        <taxon>Leptolyngbyaceae</taxon>
        <taxon>Leptolyngbya group</taxon>
        <taxon>Leptolyngbya</taxon>
    </lineage>
</organism>
<dbReference type="PANTHER" id="PTHR30302:SF5">
    <property type="entry name" value="SLR1876 PROTEIN"/>
    <property type="match status" value="1"/>
</dbReference>
<comment type="caution">
    <text evidence="1">The sequence shown here is derived from an EMBL/GenBank/DDBJ whole genome shotgun (WGS) entry which is preliminary data.</text>
</comment>
<dbReference type="GO" id="GO:0004175">
    <property type="term" value="F:endopeptidase activity"/>
    <property type="evidence" value="ECO:0007669"/>
    <property type="project" value="TreeGrafter"/>
</dbReference>
<evidence type="ECO:0000313" key="1">
    <source>
        <dbReference type="EMBL" id="PZO16161.1"/>
    </source>
</evidence>
<evidence type="ECO:0000313" key="2">
    <source>
        <dbReference type="Proteomes" id="UP000249354"/>
    </source>
</evidence>
<reference evidence="1 2" key="2">
    <citation type="submission" date="2018-06" db="EMBL/GenBank/DDBJ databases">
        <title>Metagenomic assembly of (sub)arctic Cyanobacteria and their associated microbiome from non-axenic cultures.</title>
        <authorList>
            <person name="Baurain D."/>
        </authorList>
    </citation>
    <scope>NUCLEOTIDE SEQUENCE [LARGE SCALE GENOMIC DNA]</scope>
    <source>
        <strain evidence="1">ULC129bin1</strain>
    </source>
</reference>
<keyword evidence="1" id="KW-0378">Hydrolase</keyword>
<dbReference type="Proteomes" id="UP000249354">
    <property type="component" value="Unassembled WGS sequence"/>
</dbReference>
<keyword evidence="1" id="KW-0645">Protease</keyword>